<feature type="compositionally biased region" description="Polar residues" evidence="1">
    <location>
        <begin position="1"/>
        <end position="13"/>
    </location>
</feature>
<feature type="compositionally biased region" description="Basic and acidic residues" evidence="1">
    <location>
        <begin position="884"/>
        <end position="922"/>
    </location>
</feature>
<feature type="region of interest" description="Disordered" evidence="1">
    <location>
        <begin position="1"/>
        <end position="79"/>
    </location>
</feature>
<dbReference type="EMBL" id="CAXAMM010031112">
    <property type="protein sequence ID" value="CAK9067506.1"/>
    <property type="molecule type" value="Genomic_DNA"/>
</dbReference>
<feature type="region of interest" description="Disordered" evidence="1">
    <location>
        <begin position="1079"/>
        <end position="1332"/>
    </location>
</feature>
<feature type="compositionally biased region" description="Low complexity" evidence="1">
    <location>
        <begin position="1205"/>
        <end position="1232"/>
    </location>
</feature>
<feature type="compositionally biased region" description="Basic residues" evidence="1">
    <location>
        <begin position="1323"/>
        <end position="1332"/>
    </location>
</feature>
<organism evidence="2 3">
    <name type="scientific">Durusdinium trenchii</name>
    <dbReference type="NCBI Taxonomy" id="1381693"/>
    <lineage>
        <taxon>Eukaryota</taxon>
        <taxon>Sar</taxon>
        <taxon>Alveolata</taxon>
        <taxon>Dinophyceae</taxon>
        <taxon>Suessiales</taxon>
        <taxon>Symbiodiniaceae</taxon>
        <taxon>Durusdinium</taxon>
    </lineage>
</organism>
<feature type="compositionally biased region" description="Basic and acidic residues" evidence="1">
    <location>
        <begin position="1103"/>
        <end position="1116"/>
    </location>
</feature>
<feature type="compositionally biased region" description="Polar residues" evidence="1">
    <location>
        <begin position="1117"/>
        <end position="1132"/>
    </location>
</feature>
<protein>
    <submittedName>
        <fullName evidence="2">Mucin-1 (MUC-1) (CD antigen CD227) [Cleaved into: Mucin-1 subunit alpha (MUC1-NT) (MUC1-alpha)</fullName>
    </submittedName>
</protein>
<comment type="caution">
    <text evidence="2">The sequence shown here is derived from an EMBL/GenBank/DDBJ whole genome shotgun (WGS) entry which is preliminary data.</text>
</comment>
<feature type="compositionally biased region" description="Low complexity" evidence="1">
    <location>
        <begin position="1133"/>
        <end position="1147"/>
    </location>
</feature>
<dbReference type="PANTHER" id="PTHR48462:SF1">
    <property type="entry name" value="PROTEIN, PUTATIVE-RELATED"/>
    <property type="match status" value="1"/>
</dbReference>
<feature type="region of interest" description="Disordered" evidence="1">
    <location>
        <begin position="883"/>
        <end position="922"/>
    </location>
</feature>
<gene>
    <name evidence="2" type="ORF">SCF082_LOCUS34152</name>
</gene>
<proteinExistence type="predicted"/>
<evidence type="ECO:0000313" key="2">
    <source>
        <dbReference type="EMBL" id="CAK9067506.1"/>
    </source>
</evidence>
<sequence length="1332" mass="140472">MRLTSVPRSTARSTAPGRQPGARRSSGKRRKAEEAKVAQRSEEARRSIRALNRIRSVVRSRPVPASSPRRGPEDYGAPVSKKAADGVKAMKQASDVIAVTFGVPEDPAQPGRFLEPEAEPVTAEIAKYAVQAVKYTKATADQDLPGFCLAKRIDSIHSQVTGGVFNTISRDTVLRETREQFPALARWVTWCYQKPTNLQFGSLAAVSGALTKLQQAAAALGLTVNLSKSEAIAVGMTPAAAVAAQLPPALVCRADGQSRILTDFEFLGAAIGGPAHLQAHAATRVEGARKLLEAVGGLADPQVALRLLRASAGYARLVHTMRCCPPAGHAAALEVFDDLVLQSFSSLSGLHLEPEQWQQAGRGLAQAGLGLRSTRTHAPAAYLASVGSSSPQCQELDPNYWIDHSGDVAAALCELNAKLSPAQQLTTAGALALSQSELSSRIDATGWASQLEGASAVDKATLLSEAAPGARAFLTCVPSGRTQMEPAVFTAELRVRLRVPESSTDAWCPKCDAILDSHGHHAGMCIAGGERTLRHNALRDLEAGFCRSGSHGGASAASVYTDHKKRHLDTAAACKAQHVEFLPLVAETTGAWAPEAAKALDHISRAAGATYGSTLLQEACVLIRTWILDRLPADSGTSLVFAKNAQQDGSGDGRPARGQSREQPQLLAPYGQHVLVANLCERWASAVVERCKRKALLEAAKGRAERVQVYQGSNQGLQATLPGDWENPVRLDLRALHLGERLDAGGMHRVWSQDPMLPTPGKSWGQTCDAQRNTMRQTVHGAAQHVHTDVEDAALLQLAVSPADSLCAACDVDPADPAGDQEPCPATVLEAKAFFLNRCEELGWKAERCAAEADDLFRLSPVEKPFNAELICAPRGLAALDAADPERRAERREERQSRRYSSNEKDKTKEENNTIDTDITRKEDKTKEMTHIVVNNTVLGDNNRIYLVAGEDNIIGHSGNDVPVTFTSGNWVNFPFQSGNDINVPFNNGNDVNVPFNNGNSVPFNNGNTVDVPVGSGNYVPFNNGNTVDVPVNSGNYIPNKNGNNAYVPVNSGNYVPSKNGNNAYVPVNSGNYVPSKNGNNAYVPVNSGNYVPVNNGNSVNDNSRDSVEVKRKQESSVEGNDNVVDQKSGAVNASTGSLTASSSTNLEKSVEGPPRSLRTSSSQGLPAGAEAGAQPTAPVGAAEGSMPGAAVSPADVPEGLMPWGPEAAVAGTAPGADAGAEAAGVQPAAPAHIPEGLMPLGDKAAGVQPAAPADIPEGWPALPRAKQAPGAQPAAATEGPSQRFADALRRAPPPAAPVDVAHDVHVAQSGPAPHRGSEAGKHKAAQRRLHK</sequence>
<name>A0ABP0NVI4_9DINO</name>
<dbReference type="Proteomes" id="UP001642464">
    <property type="component" value="Unassembled WGS sequence"/>
</dbReference>
<feature type="compositionally biased region" description="Low complexity" evidence="1">
    <location>
        <begin position="53"/>
        <end position="69"/>
    </location>
</feature>
<evidence type="ECO:0000313" key="3">
    <source>
        <dbReference type="Proteomes" id="UP001642464"/>
    </source>
</evidence>
<feature type="compositionally biased region" description="Basic and acidic residues" evidence="1">
    <location>
        <begin position="31"/>
        <end position="46"/>
    </location>
</feature>
<keyword evidence="3" id="KW-1185">Reference proteome</keyword>
<dbReference type="PANTHER" id="PTHR48462">
    <property type="entry name" value="PROTEIN, PUTATIVE-RELATED"/>
    <property type="match status" value="1"/>
</dbReference>
<reference evidence="2 3" key="1">
    <citation type="submission" date="2024-02" db="EMBL/GenBank/DDBJ databases">
        <authorList>
            <person name="Chen Y."/>
            <person name="Shah S."/>
            <person name="Dougan E. K."/>
            <person name="Thang M."/>
            <person name="Chan C."/>
        </authorList>
    </citation>
    <scope>NUCLEOTIDE SEQUENCE [LARGE SCALE GENOMIC DNA]</scope>
</reference>
<evidence type="ECO:0000256" key="1">
    <source>
        <dbReference type="SAM" id="MobiDB-lite"/>
    </source>
</evidence>
<accession>A0ABP0NVI4</accession>
<feature type="compositionally biased region" description="Low complexity" evidence="1">
    <location>
        <begin position="1266"/>
        <end position="1277"/>
    </location>
</feature>
<feature type="compositionally biased region" description="Polar residues" evidence="1">
    <location>
        <begin position="1079"/>
        <end position="1102"/>
    </location>
</feature>